<dbReference type="PROSITE" id="PS51320">
    <property type="entry name" value="TIFY"/>
    <property type="match status" value="1"/>
</dbReference>
<feature type="region of interest" description="Disordered" evidence="3">
    <location>
        <begin position="12"/>
        <end position="43"/>
    </location>
</feature>
<evidence type="ECO:0000259" key="4">
    <source>
        <dbReference type="PROSITE" id="PS51320"/>
    </source>
</evidence>
<dbReference type="Proteomes" id="UP001168098">
    <property type="component" value="Unassembled WGS sequence"/>
</dbReference>
<name>A0AA38ZL03_VITRO</name>
<reference evidence="5 6" key="1">
    <citation type="journal article" date="2023" name="BMC Biotechnol.">
        <title>Vitis rotundifolia cv Carlos genome sequencing.</title>
        <authorList>
            <person name="Huff M."/>
            <person name="Hulse-Kemp A."/>
            <person name="Scheffler B."/>
            <person name="Youngblood R."/>
            <person name="Simpson S."/>
            <person name="Babiker E."/>
            <person name="Staton M."/>
        </authorList>
    </citation>
    <scope>NUCLEOTIDE SEQUENCE [LARGE SCALE GENOMIC DNA]</scope>
    <source>
        <tissue evidence="5">Leaf</tissue>
    </source>
</reference>
<comment type="domain">
    <text evidence="2">The jas domain is required for interaction with COI1.</text>
</comment>
<dbReference type="Pfam" id="PF09425">
    <property type="entry name" value="Jas_motif"/>
    <property type="match status" value="1"/>
</dbReference>
<dbReference type="PANTHER" id="PTHR33077:SF144">
    <property type="entry name" value="PROTEIN TIFY"/>
    <property type="match status" value="1"/>
</dbReference>
<comment type="similarity">
    <text evidence="1 2">Belongs to the TIFY/JAZ family.</text>
</comment>
<dbReference type="SMART" id="SM00979">
    <property type="entry name" value="TIFY"/>
    <property type="match status" value="1"/>
</dbReference>
<dbReference type="EMBL" id="JARBHA010000010">
    <property type="protein sequence ID" value="KAJ9691038.1"/>
    <property type="molecule type" value="Genomic_DNA"/>
</dbReference>
<accession>A0AA38ZL03</accession>
<evidence type="ECO:0000313" key="6">
    <source>
        <dbReference type="Proteomes" id="UP001168098"/>
    </source>
</evidence>
<dbReference type="InterPro" id="IPR010399">
    <property type="entry name" value="Tify_dom"/>
</dbReference>
<comment type="caution">
    <text evidence="5">The sequence shown here is derived from an EMBL/GenBank/DDBJ whole genome shotgun (WGS) entry which is preliminary data.</text>
</comment>
<dbReference type="InterPro" id="IPR018467">
    <property type="entry name" value="CCT_CS"/>
</dbReference>
<dbReference type="GO" id="GO:0005634">
    <property type="term" value="C:nucleus"/>
    <property type="evidence" value="ECO:0007669"/>
    <property type="project" value="UniProtKB-SubCell"/>
</dbReference>
<dbReference type="GO" id="GO:2000022">
    <property type="term" value="P:regulation of jasmonic acid mediated signaling pathway"/>
    <property type="evidence" value="ECO:0007669"/>
    <property type="project" value="UniProtKB-UniRule"/>
</dbReference>
<keyword evidence="6" id="KW-1185">Reference proteome</keyword>
<evidence type="ECO:0000256" key="1">
    <source>
        <dbReference type="ARBA" id="ARBA00008614"/>
    </source>
</evidence>
<evidence type="ECO:0000256" key="3">
    <source>
        <dbReference type="SAM" id="MobiDB-lite"/>
    </source>
</evidence>
<dbReference type="GO" id="GO:0009611">
    <property type="term" value="P:response to wounding"/>
    <property type="evidence" value="ECO:0007669"/>
    <property type="project" value="UniProtKB-UniRule"/>
</dbReference>
<feature type="compositionally biased region" description="Polar residues" evidence="3">
    <location>
        <begin position="81"/>
        <end position="100"/>
    </location>
</feature>
<organism evidence="5 6">
    <name type="scientific">Vitis rotundifolia</name>
    <name type="common">Muscadine grape</name>
    <dbReference type="NCBI Taxonomy" id="103349"/>
    <lineage>
        <taxon>Eukaryota</taxon>
        <taxon>Viridiplantae</taxon>
        <taxon>Streptophyta</taxon>
        <taxon>Embryophyta</taxon>
        <taxon>Tracheophyta</taxon>
        <taxon>Spermatophyta</taxon>
        <taxon>Magnoliopsida</taxon>
        <taxon>eudicotyledons</taxon>
        <taxon>Gunneridae</taxon>
        <taxon>Pentapetalae</taxon>
        <taxon>rosids</taxon>
        <taxon>Vitales</taxon>
        <taxon>Vitaceae</taxon>
        <taxon>Viteae</taxon>
        <taxon>Vitis</taxon>
    </lineage>
</organism>
<evidence type="ECO:0000313" key="5">
    <source>
        <dbReference type="EMBL" id="KAJ9691038.1"/>
    </source>
</evidence>
<keyword evidence="2" id="KW-1184">Jasmonic acid signaling pathway</keyword>
<proteinExistence type="inferred from homology"/>
<sequence length="129" mass="14987">MKRRNCNLELRLLPPNTDYSSPQHHHNMMMETGRGSPQEQQQQQQLTIFYNGRICVCDVTELQARAILLLASREMEEKTRTPTASDAISPSLHSQLYSPTGLSMKRSLQRFLQKRKNRMEATSPYHRQS</sequence>
<comment type="function">
    <text evidence="2">Repressor of jasmonate responses.</text>
</comment>
<dbReference type="GO" id="GO:0031347">
    <property type="term" value="P:regulation of defense response"/>
    <property type="evidence" value="ECO:0007669"/>
    <property type="project" value="UniProtKB-UniRule"/>
</dbReference>
<dbReference type="AlphaFoldDB" id="A0AA38ZL03"/>
<feature type="region of interest" description="Disordered" evidence="3">
    <location>
        <begin position="76"/>
        <end position="100"/>
    </location>
</feature>
<dbReference type="InterPro" id="IPR040390">
    <property type="entry name" value="TIFY/JAZ"/>
</dbReference>
<dbReference type="PANTHER" id="PTHR33077">
    <property type="entry name" value="PROTEIN TIFY 4A-RELATED-RELATED"/>
    <property type="match status" value="1"/>
</dbReference>
<comment type="subcellular location">
    <subcellularLocation>
        <location evidence="2">Nucleus</location>
    </subcellularLocation>
</comment>
<protein>
    <recommendedName>
        <fullName evidence="2">Protein TIFY</fullName>
    </recommendedName>
    <alternativeName>
        <fullName evidence="2">Jasmonate ZIM domain-containing protein</fullName>
    </alternativeName>
</protein>
<keyword evidence="2" id="KW-0539">Nucleus</keyword>
<dbReference type="Pfam" id="PF06200">
    <property type="entry name" value="tify"/>
    <property type="match status" value="1"/>
</dbReference>
<gene>
    <name evidence="5" type="ORF">PVL29_013282</name>
</gene>
<feature type="domain" description="Tify" evidence="4">
    <location>
        <begin position="39"/>
        <end position="73"/>
    </location>
</feature>
<evidence type="ECO:0000256" key="2">
    <source>
        <dbReference type="RuleBase" id="RU369065"/>
    </source>
</evidence>